<accession>A0ABW6PVH8</accession>
<evidence type="ECO:0000313" key="3">
    <source>
        <dbReference type="Proteomes" id="UP001601444"/>
    </source>
</evidence>
<organism evidence="2 3">
    <name type="scientific">Nocardia thailandica</name>
    <dbReference type="NCBI Taxonomy" id="257275"/>
    <lineage>
        <taxon>Bacteria</taxon>
        <taxon>Bacillati</taxon>
        <taxon>Actinomycetota</taxon>
        <taxon>Actinomycetes</taxon>
        <taxon>Mycobacteriales</taxon>
        <taxon>Nocardiaceae</taxon>
        <taxon>Nocardia</taxon>
    </lineage>
</organism>
<dbReference type="Proteomes" id="UP001601444">
    <property type="component" value="Unassembled WGS sequence"/>
</dbReference>
<evidence type="ECO:0008006" key="4">
    <source>
        <dbReference type="Google" id="ProtNLM"/>
    </source>
</evidence>
<dbReference type="RefSeq" id="WP_043652711.1">
    <property type="nucleotide sequence ID" value="NZ_JBIAMX010000020.1"/>
</dbReference>
<evidence type="ECO:0000313" key="2">
    <source>
        <dbReference type="EMBL" id="MFF0546302.1"/>
    </source>
</evidence>
<feature type="chain" id="PRO_5046637617" description="Secreted protein" evidence="1">
    <location>
        <begin position="27"/>
        <end position="97"/>
    </location>
</feature>
<comment type="caution">
    <text evidence="2">The sequence shown here is derived from an EMBL/GenBank/DDBJ whole genome shotgun (WGS) entry which is preliminary data.</text>
</comment>
<sequence>MRNSLGLAATTLAATALVAAAPGAAAQPGAAPVADTGSSAVDSATRAAGSLVELVQRGDVIGVIVLLGITPIQMVTGGICDLVTGAGSSNPCSPTRY</sequence>
<proteinExistence type="predicted"/>
<gene>
    <name evidence="2" type="ORF">ACFYTF_26055</name>
</gene>
<dbReference type="EMBL" id="JBIAMX010000020">
    <property type="protein sequence ID" value="MFF0546302.1"/>
    <property type="molecule type" value="Genomic_DNA"/>
</dbReference>
<evidence type="ECO:0000256" key="1">
    <source>
        <dbReference type="SAM" id="SignalP"/>
    </source>
</evidence>
<keyword evidence="3" id="KW-1185">Reference proteome</keyword>
<name>A0ABW6PVH8_9NOCA</name>
<protein>
    <recommendedName>
        <fullName evidence="4">Secreted protein</fullName>
    </recommendedName>
</protein>
<feature type="signal peptide" evidence="1">
    <location>
        <begin position="1"/>
        <end position="26"/>
    </location>
</feature>
<reference evidence="2 3" key="1">
    <citation type="submission" date="2024-10" db="EMBL/GenBank/DDBJ databases">
        <title>The Natural Products Discovery Center: Release of the First 8490 Sequenced Strains for Exploring Actinobacteria Biosynthetic Diversity.</title>
        <authorList>
            <person name="Kalkreuter E."/>
            <person name="Kautsar S.A."/>
            <person name="Yang D."/>
            <person name="Bader C.D."/>
            <person name="Teijaro C.N."/>
            <person name="Fluegel L."/>
            <person name="Davis C.M."/>
            <person name="Simpson J.R."/>
            <person name="Lauterbach L."/>
            <person name="Steele A.D."/>
            <person name="Gui C."/>
            <person name="Meng S."/>
            <person name="Li G."/>
            <person name="Viehrig K."/>
            <person name="Ye F."/>
            <person name="Su P."/>
            <person name="Kiefer A.F."/>
            <person name="Nichols A."/>
            <person name="Cepeda A.J."/>
            <person name="Yan W."/>
            <person name="Fan B."/>
            <person name="Jiang Y."/>
            <person name="Adhikari A."/>
            <person name="Zheng C.-J."/>
            <person name="Schuster L."/>
            <person name="Cowan T.M."/>
            <person name="Smanski M.J."/>
            <person name="Chevrette M.G."/>
            <person name="De Carvalho L.P.S."/>
            <person name="Shen B."/>
        </authorList>
    </citation>
    <scope>NUCLEOTIDE SEQUENCE [LARGE SCALE GENOMIC DNA]</scope>
    <source>
        <strain evidence="2 3">NPDC004045</strain>
    </source>
</reference>
<keyword evidence="1" id="KW-0732">Signal</keyword>